<dbReference type="GO" id="GO:0031267">
    <property type="term" value="F:small GTPase binding"/>
    <property type="evidence" value="ECO:0007669"/>
    <property type="project" value="TreeGrafter"/>
</dbReference>
<name>A0AAV2PS74_MEGNR</name>
<dbReference type="Proteomes" id="UP001497623">
    <property type="component" value="Unassembled WGS sequence"/>
</dbReference>
<keyword evidence="3" id="KW-1185">Reference proteome</keyword>
<feature type="domain" description="Dedicator of cytokinesis TPR repeats region" evidence="1">
    <location>
        <begin position="2"/>
        <end position="217"/>
    </location>
</feature>
<reference evidence="2 3" key="1">
    <citation type="submission" date="2024-05" db="EMBL/GenBank/DDBJ databases">
        <authorList>
            <person name="Wallberg A."/>
        </authorList>
    </citation>
    <scope>NUCLEOTIDE SEQUENCE [LARGE SCALE GENOMIC DNA]</scope>
</reference>
<evidence type="ECO:0000259" key="1">
    <source>
        <dbReference type="Pfam" id="PF23554"/>
    </source>
</evidence>
<feature type="non-terminal residue" evidence="2">
    <location>
        <position position="218"/>
    </location>
</feature>
<dbReference type="InterPro" id="IPR056372">
    <property type="entry name" value="TPR_DOCK"/>
</dbReference>
<dbReference type="GO" id="GO:0005085">
    <property type="term" value="F:guanyl-nucleotide exchange factor activity"/>
    <property type="evidence" value="ECO:0007669"/>
    <property type="project" value="InterPro"/>
</dbReference>
<dbReference type="InterPro" id="IPR026791">
    <property type="entry name" value="DOCK"/>
</dbReference>
<dbReference type="GO" id="GO:0007264">
    <property type="term" value="P:small GTPase-mediated signal transduction"/>
    <property type="evidence" value="ECO:0007669"/>
    <property type="project" value="InterPro"/>
</dbReference>
<dbReference type="Pfam" id="PF23554">
    <property type="entry name" value="TPR_DOCK"/>
    <property type="match status" value="1"/>
</dbReference>
<proteinExistence type="predicted"/>
<evidence type="ECO:0000313" key="2">
    <source>
        <dbReference type="EMBL" id="CAL4062818.1"/>
    </source>
</evidence>
<protein>
    <recommendedName>
        <fullName evidence="1">Dedicator of cytokinesis TPR repeats region domain-containing protein</fullName>
    </recommendedName>
</protein>
<comment type="caution">
    <text evidence="2">The sequence shown here is derived from an EMBL/GenBank/DDBJ whole genome shotgun (WGS) entry which is preliminary data.</text>
</comment>
<sequence>MGILQLMSEAHYTRLWEMHLAQDTFSLRHLLQSMIQLLTELVRTGGVFAEDWFVMRMVSNHTILTAMQEIAQPLIATFLKNDRFDNQLWSSYLNLAVAFLTQPSLQLEHFSQQKRHKVLERYNDMRVLMGFQILSMWHNLDEQRLHFIPGMVGPFLEVTLVPEPELRKATLPIFFDMMQAEQMAKGNFKQVETELIDKLDILVSENKGDDEYRQLFNT</sequence>
<gene>
    <name evidence="2" type="ORF">MNOR_LOCUS2875</name>
</gene>
<accession>A0AAV2PS74</accession>
<dbReference type="PANTHER" id="PTHR45653:SF12">
    <property type="entry name" value="SPONGE, ISOFORM E"/>
    <property type="match status" value="1"/>
</dbReference>
<dbReference type="EMBL" id="CAXKWB010000927">
    <property type="protein sequence ID" value="CAL4062818.1"/>
    <property type="molecule type" value="Genomic_DNA"/>
</dbReference>
<dbReference type="GO" id="GO:0005737">
    <property type="term" value="C:cytoplasm"/>
    <property type="evidence" value="ECO:0007669"/>
    <property type="project" value="TreeGrafter"/>
</dbReference>
<organism evidence="2 3">
    <name type="scientific">Meganyctiphanes norvegica</name>
    <name type="common">Northern krill</name>
    <name type="synonym">Thysanopoda norvegica</name>
    <dbReference type="NCBI Taxonomy" id="48144"/>
    <lineage>
        <taxon>Eukaryota</taxon>
        <taxon>Metazoa</taxon>
        <taxon>Ecdysozoa</taxon>
        <taxon>Arthropoda</taxon>
        <taxon>Crustacea</taxon>
        <taxon>Multicrustacea</taxon>
        <taxon>Malacostraca</taxon>
        <taxon>Eumalacostraca</taxon>
        <taxon>Eucarida</taxon>
        <taxon>Euphausiacea</taxon>
        <taxon>Euphausiidae</taxon>
        <taxon>Meganyctiphanes</taxon>
    </lineage>
</organism>
<dbReference type="AlphaFoldDB" id="A0AAV2PS74"/>
<dbReference type="PANTHER" id="PTHR45653">
    <property type="entry name" value="DEDICATOR OF CYTOKINESIS"/>
    <property type="match status" value="1"/>
</dbReference>
<dbReference type="GO" id="GO:0005886">
    <property type="term" value="C:plasma membrane"/>
    <property type="evidence" value="ECO:0007669"/>
    <property type="project" value="TreeGrafter"/>
</dbReference>
<evidence type="ECO:0000313" key="3">
    <source>
        <dbReference type="Proteomes" id="UP001497623"/>
    </source>
</evidence>